<sequence>MYNFKNWVDRVTQFVNRFKETNNSDGSITHERVDGEVLKTGTSQSAANFNNMEGGILENSLLLAEVTRVLKEHGRDIEAMTGEMHLVYLYNTAKYPANNSKKTIALKQPRNNTDYIVAVRVASAVMPNGVAIDGDPAGTAGNIVITDKLLNGFKLAYTGNAKEVTLEVEVQGGMIPAPEYEDGVAPTGE</sequence>
<evidence type="ECO:0000313" key="2">
    <source>
        <dbReference type="Proteomes" id="UP000261140"/>
    </source>
</evidence>
<proteinExistence type="predicted"/>
<gene>
    <name evidence="1" type="ORF">DWZ89_02265</name>
</gene>
<name>A0A3E2TFZ8_9FIRM</name>
<dbReference type="AlphaFoldDB" id="A0A3E2TFZ8"/>
<evidence type="ECO:0000313" key="1">
    <source>
        <dbReference type="EMBL" id="RGB73631.1"/>
    </source>
</evidence>
<dbReference type="RefSeq" id="WP_117504277.1">
    <property type="nucleotide sequence ID" value="NZ_QVEQ01000001.1"/>
</dbReference>
<protein>
    <submittedName>
        <fullName evidence="1">Uncharacterized protein</fullName>
    </submittedName>
</protein>
<accession>A0A3E2TFZ8</accession>
<organism evidence="1 2">
    <name type="scientific">Faecalibacterium prausnitzii</name>
    <dbReference type="NCBI Taxonomy" id="853"/>
    <lineage>
        <taxon>Bacteria</taxon>
        <taxon>Bacillati</taxon>
        <taxon>Bacillota</taxon>
        <taxon>Clostridia</taxon>
        <taxon>Eubacteriales</taxon>
        <taxon>Oscillospiraceae</taxon>
        <taxon>Faecalibacterium</taxon>
    </lineage>
</organism>
<dbReference type="EMBL" id="QVEQ01000001">
    <property type="protein sequence ID" value="RGB73631.1"/>
    <property type="molecule type" value="Genomic_DNA"/>
</dbReference>
<dbReference type="Proteomes" id="UP000261140">
    <property type="component" value="Unassembled WGS sequence"/>
</dbReference>
<comment type="caution">
    <text evidence="1">The sequence shown here is derived from an EMBL/GenBank/DDBJ whole genome shotgun (WGS) entry which is preliminary data.</text>
</comment>
<reference evidence="1 2" key="1">
    <citation type="submission" date="2018-08" db="EMBL/GenBank/DDBJ databases">
        <title>A genome reference for cultivated species of the human gut microbiota.</title>
        <authorList>
            <person name="Zou Y."/>
            <person name="Xue W."/>
            <person name="Luo G."/>
        </authorList>
    </citation>
    <scope>NUCLEOTIDE SEQUENCE [LARGE SCALE GENOMIC DNA]</scope>
    <source>
        <strain evidence="1 2">AF36-11AT</strain>
    </source>
</reference>